<dbReference type="Proteomes" id="UP001648503">
    <property type="component" value="Unassembled WGS sequence"/>
</dbReference>
<comment type="caution">
    <text evidence="3">The sequence shown here is derived from an EMBL/GenBank/DDBJ whole genome shotgun (WGS) entry which is preliminary data.</text>
</comment>
<dbReference type="NCBIfam" id="TIGR02251">
    <property type="entry name" value="HIF-SF_euk"/>
    <property type="match status" value="1"/>
</dbReference>
<name>A0ABQ8FB26_9FUNG</name>
<dbReference type="SMART" id="SM00577">
    <property type="entry name" value="CPDc"/>
    <property type="match status" value="1"/>
</dbReference>
<evidence type="ECO:0000313" key="3">
    <source>
        <dbReference type="EMBL" id="KAH6595196.1"/>
    </source>
</evidence>
<reference evidence="3 4" key="1">
    <citation type="submission" date="2021-02" db="EMBL/GenBank/DDBJ databases">
        <title>Variation within the Batrachochytrium salamandrivorans European outbreak.</title>
        <authorList>
            <person name="Kelly M."/>
            <person name="Pasmans F."/>
            <person name="Shea T.P."/>
            <person name="Munoz J.F."/>
            <person name="Carranza S."/>
            <person name="Cuomo C.A."/>
            <person name="Martel A."/>
        </authorList>
    </citation>
    <scope>NUCLEOTIDE SEQUENCE [LARGE SCALE GENOMIC DNA]</scope>
    <source>
        <strain evidence="3 4">AMFP18/2</strain>
    </source>
</reference>
<organism evidence="3 4">
    <name type="scientific">Batrachochytrium salamandrivorans</name>
    <dbReference type="NCBI Taxonomy" id="1357716"/>
    <lineage>
        <taxon>Eukaryota</taxon>
        <taxon>Fungi</taxon>
        <taxon>Fungi incertae sedis</taxon>
        <taxon>Chytridiomycota</taxon>
        <taxon>Chytridiomycota incertae sedis</taxon>
        <taxon>Chytridiomycetes</taxon>
        <taxon>Rhizophydiales</taxon>
        <taxon>Rhizophydiales incertae sedis</taxon>
        <taxon>Batrachochytrium</taxon>
    </lineage>
</organism>
<protein>
    <recommendedName>
        <fullName evidence="2">FCP1 homology domain-containing protein</fullName>
    </recommendedName>
</protein>
<evidence type="ECO:0000313" key="4">
    <source>
        <dbReference type="Proteomes" id="UP001648503"/>
    </source>
</evidence>
<dbReference type="EMBL" id="JAFCIX010000312">
    <property type="protein sequence ID" value="KAH6595196.1"/>
    <property type="molecule type" value="Genomic_DNA"/>
</dbReference>
<accession>A0ABQ8FB26</accession>
<feature type="domain" description="FCP1 homology" evidence="2">
    <location>
        <begin position="476"/>
        <end position="635"/>
    </location>
</feature>
<gene>
    <name evidence="3" type="ORF">BASA50_005989</name>
</gene>
<dbReference type="Gene3D" id="3.40.50.1000">
    <property type="entry name" value="HAD superfamily/HAD-like"/>
    <property type="match status" value="1"/>
</dbReference>
<evidence type="ECO:0000259" key="2">
    <source>
        <dbReference type="PROSITE" id="PS50969"/>
    </source>
</evidence>
<dbReference type="PROSITE" id="PS50969">
    <property type="entry name" value="FCP1"/>
    <property type="match status" value="1"/>
</dbReference>
<evidence type="ECO:0000256" key="1">
    <source>
        <dbReference type="SAM" id="MobiDB-lite"/>
    </source>
</evidence>
<dbReference type="InterPro" id="IPR004274">
    <property type="entry name" value="FCP1_dom"/>
</dbReference>
<dbReference type="InterPro" id="IPR023214">
    <property type="entry name" value="HAD_sf"/>
</dbReference>
<feature type="region of interest" description="Disordered" evidence="1">
    <location>
        <begin position="199"/>
        <end position="222"/>
    </location>
</feature>
<dbReference type="InterPro" id="IPR050365">
    <property type="entry name" value="TIM50"/>
</dbReference>
<dbReference type="CDD" id="cd07521">
    <property type="entry name" value="HAD_FCP1-like"/>
    <property type="match status" value="1"/>
</dbReference>
<dbReference type="PANTHER" id="PTHR12210">
    <property type="entry name" value="DULLARD PROTEIN PHOSPHATASE"/>
    <property type="match status" value="1"/>
</dbReference>
<dbReference type="InterPro" id="IPR011948">
    <property type="entry name" value="Dullard_phosphatase"/>
</dbReference>
<feature type="compositionally biased region" description="Low complexity" evidence="1">
    <location>
        <begin position="9"/>
        <end position="22"/>
    </location>
</feature>
<feature type="region of interest" description="Disordered" evidence="1">
    <location>
        <begin position="118"/>
        <end position="144"/>
    </location>
</feature>
<feature type="region of interest" description="Disordered" evidence="1">
    <location>
        <begin position="1"/>
        <end position="80"/>
    </location>
</feature>
<proteinExistence type="predicted"/>
<dbReference type="Pfam" id="PF03031">
    <property type="entry name" value="NIF"/>
    <property type="match status" value="1"/>
</dbReference>
<dbReference type="SUPFAM" id="SSF56784">
    <property type="entry name" value="HAD-like"/>
    <property type="match status" value="1"/>
</dbReference>
<feature type="compositionally biased region" description="Low complexity" evidence="1">
    <location>
        <begin position="199"/>
        <end position="218"/>
    </location>
</feature>
<keyword evidence="4" id="KW-1185">Reference proteome</keyword>
<dbReference type="InterPro" id="IPR036412">
    <property type="entry name" value="HAD-like_sf"/>
</dbReference>
<sequence length="667" mass="71722">MSSVPPAPLVDDASASAAALPPRATSSNSNTGGHDHNTDCDAAGNTLPSISRPASLPSLDGLTHSTTTTTTTGCIPGTRTDISVSTRIDTAASTGECVDIIDANTMIGTTIGTTNGTANGTANGSANGSATTNTKTSTTTGTTNTTTSTTIASAVCSSYSDLSPRMLTLPRRRSADPYVMSVATAIAAAAATATIPTLPTLPTIPSKDLSSGSSRSLLPDQPPHNSFISSLIPARRKSTSASALYVSTGAASTFTTTSIPEEYDASITAATPSAQKRNASLSSIHSSEVKVPRQILQLSVYPDEKVSLKIPFHQMSSDCDMALLSPTDPAHRLVENDPLHSYVYTAPHSADGTLHTEAGADDLSQQTIFSPLYYTAQSFDHKIETTLASHDSASVYMPLSAIPLPVYTSSNLHTEATHSVDIAMRQPVGANVQHGRGQDEGEIEDDEFDPFYFIRTLPPLTKEQLCRPCVLPKKTRSSPPITLVLDLDETLVHCSTSPLEQCDLTFPVEFNNVTYTVSGRFRPHYQAFLQRASEIFEVVVFTASQKIYADRLLNIIDPDHKYIKYRLFRDSCLLVCGNYLKDLNILGRDLAHTVIVDNSPQAFAYQISNGVPITSWYDDYGDTELLQVMGFLESIKAVDDVRPWIQRMFSLEERILAPRGSRTNSHS</sequence>
<feature type="compositionally biased region" description="Low complexity" evidence="1">
    <location>
        <begin position="61"/>
        <end position="80"/>
    </location>
</feature>